<protein>
    <submittedName>
        <fullName evidence="1">Uncharacterized protein</fullName>
    </submittedName>
</protein>
<evidence type="ECO:0000313" key="2">
    <source>
        <dbReference type="Proteomes" id="UP000070089"/>
    </source>
</evidence>
<accession>A0A132NNN2</accession>
<evidence type="ECO:0000313" key="1">
    <source>
        <dbReference type="EMBL" id="KWX11654.1"/>
    </source>
</evidence>
<dbReference type="EMBL" id="JXTI01000166">
    <property type="protein sequence ID" value="KWX11654.1"/>
    <property type="molecule type" value="Genomic_DNA"/>
</dbReference>
<sequence length="50" mass="5386">MTEEEQTIDIESVFSIVGDFGGSVTLELADGAIAYHAFYDLAQAGIFKQS</sequence>
<dbReference type="AlphaFoldDB" id="A0A132NNN2"/>
<dbReference type="Proteomes" id="UP000070089">
    <property type="component" value="Unassembled WGS sequence"/>
</dbReference>
<gene>
    <name evidence="1" type="ORF">QR46_4385</name>
</gene>
<organism evidence="1 2">
    <name type="scientific">Giardia duodenalis assemblage B</name>
    <dbReference type="NCBI Taxonomy" id="1394984"/>
    <lineage>
        <taxon>Eukaryota</taxon>
        <taxon>Metamonada</taxon>
        <taxon>Diplomonadida</taxon>
        <taxon>Hexamitidae</taxon>
        <taxon>Giardiinae</taxon>
        <taxon>Giardia</taxon>
    </lineage>
</organism>
<reference evidence="1 2" key="1">
    <citation type="journal article" date="2015" name="Mol. Biochem. Parasitol.">
        <title>Identification of polymorphic genes for use in assemblage B genotyping assays through comparative genomics of multiple assemblage B Giardia duodenalis isolates.</title>
        <authorList>
            <person name="Wielinga C."/>
            <person name="Thompson R.C."/>
            <person name="Monis P."/>
            <person name="Ryan U."/>
        </authorList>
    </citation>
    <scope>NUCLEOTIDE SEQUENCE [LARGE SCALE GENOMIC DNA]</scope>
    <source>
        <strain evidence="1 2">BAH15c1</strain>
    </source>
</reference>
<comment type="caution">
    <text evidence="1">The sequence shown here is derived from an EMBL/GenBank/DDBJ whole genome shotgun (WGS) entry which is preliminary data.</text>
</comment>
<dbReference type="VEuPathDB" id="GiardiaDB:QR46_4385"/>
<name>A0A132NNN2_GIAIN</name>
<proteinExistence type="predicted"/>